<reference evidence="7 8" key="1">
    <citation type="journal article" date="2015" name="Genome Announc.">
        <title>Complete genome sequence of the human gut symbiont Roseburia hominis.</title>
        <authorList>
            <person name="Travis A.J."/>
            <person name="Kelly D."/>
            <person name="Flint H.J."/>
            <person name="Aminov R.I."/>
        </authorList>
    </citation>
    <scope>NUCLEOTIDE SEQUENCE [LARGE SCALE GENOMIC DNA]</scope>
    <source>
        <strain evidence="8">DSM 16839 / JCM 17582 / NCIMB 14029 / A2-183</strain>
    </source>
</reference>
<organism evidence="7 8">
    <name type="scientific">Roseburia hominis (strain DSM 16839 / JCM 17582 / NCIMB 14029 / A2-183)</name>
    <dbReference type="NCBI Taxonomy" id="585394"/>
    <lineage>
        <taxon>Bacteria</taxon>
        <taxon>Bacillati</taxon>
        <taxon>Bacillota</taxon>
        <taxon>Clostridia</taxon>
        <taxon>Lachnospirales</taxon>
        <taxon>Lachnospiraceae</taxon>
        <taxon>Roseburia</taxon>
    </lineage>
</organism>
<dbReference type="Pfam" id="PF00271">
    <property type="entry name" value="Helicase_C"/>
    <property type="match status" value="1"/>
</dbReference>
<dbReference type="PROSITE" id="PS51192">
    <property type="entry name" value="HELICASE_ATP_BIND_1"/>
    <property type="match status" value="1"/>
</dbReference>
<feature type="domain" description="Helicase ATP-binding" evidence="5">
    <location>
        <begin position="324"/>
        <end position="502"/>
    </location>
</feature>
<dbReference type="EMBL" id="CP003040">
    <property type="protein sequence ID" value="AEN97901.1"/>
    <property type="molecule type" value="Genomic_DNA"/>
</dbReference>
<evidence type="ECO:0000313" key="7">
    <source>
        <dbReference type="EMBL" id="AEN97901.1"/>
    </source>
</evidence>
<keyword evidence="8" id="KW-1185">Reference proteome</keyword>
<dbReference type="OrthoDB" id="9815222at2"/>
<dbReference type="PANTHER" id="PTHR47961:SF8">
    <property type="entry name" value="DEXH-BOX ATP-DEPENDENT RNA HELICASE DEXH15 CHLOROPLASTIC"/>
    <property type="match status" value="1"/>
</dbReference>
<dbReference type="AlphaFoldDB" id="G2SYF1"/>
<evidence type="ECO:0000256" key="2">
    <source>
        <dbReference type="ARBA" id="ARBA00022801"/>
    </source>
</evidence>
<keyword evidence="2" id="KW-0378">Hydrolase</keyword>
<dbReference type="InterPro" id="IPR027417">
    <property type="entry name" value="P-loop_NTPase"/>
</dbReference>
<dbReference type="CDD" id="cd17921">
    <property type="entry name" value="DEXHc_Ski2"/>
    <property type="match status" value="1"/>
</dbReference>
<dbReference type="PANTHER" id="PTHR47961">
    <property type="entry name" value="DNA POLYMERASE THETA, PUTATIVE (AFU_ORTHOLOGUE AFUA_1G05260)-RELATED"/>
    <property type="match status" value="1"/>
</dbReference>
<dbReference type="SMART" id="SM00487">
    <property type="entry name" value="DEXDc"/>
    <property type="match status" value="1"/>
</dbReference>
<evidence type="ECO:0000256" key="3">
    <source>
        <dbReference type="ARBA" id="ARBA00022806"/>
    </source>
</evidence>
<protein>
    <recommendedName>
        <fullName evidence="9">DEAD/DEAH box helicase</fullName>
    </recommendedName>
</protein>
<dbReference type="InterPro" id="IPR014001">
    <property type="entry name" value="Helicase_ATP-bd"/>
</dbReference>
<dbReference type="PROSITE" id="PS51194">
    <property type="entry name" value="HELICASE_CTER"/>
    <property type="match status" value="1"/>
</dbReference>
<evidence type="ECO:0000256" key="1">
    <source>
        <dbReference type="ARBA" id="ARBA00022741"/>
    </source>
</evidence>
<name>G2SYF1_ROSHA</name>
<dbReference type="GO" id="GO:0003676">
    <property type="term" value="F:nucleic acid binding"/>
    <property type="evidence" value="ECO:0007669"/>
    <property type="project" value="InterPro"/>
</dbReference>
<dbReference type="KEGG" id="rho:RHOM_13975"/>
<keyword evidence="1" id="KW-0547">Nucleotide-binding</keyword>
<accession>G2SYF1</accession>
<evidence type="ECO:0000259" key="5">
    <source>
        <dbReference type="PROSITE" id="PS51192"/>
    </source>
</evidence>
<dbReference type="STRING" id="585394.RHOM_13975"/>
<dbReference type="GO" id="GO:0005524">
    <property type="term" value="F:ATP binding"/>
    <property type="evidence" value="ECO:0007669"/>
    <property type="project" value="UniProtKB-KW"/>
</dbReference>
<dbReference type="InterPro" id="IPR050474">
    <property type="entry name" value="Hel308_SKI2-like"/>
</dbReference>
<evidence type="ECO:0008006" key="9">
    <source>
        <dbReference type="Google" id="ProtNLM"/>
    </source>
</evidence>
<dbReference type="InterPro" id="IPR011545">
    <property type="entry name" value="DEAD/DEAH_box_helicase_dom"/>
</dbReference>
<dbReference type="InterPro" id="IPR001650">
    <property type="entry name" value="Helicase_C-like"/>
</dbReference>
<dbReference type="Proteomes" id="UP000008178">
    <property type="component" value="Chromosome"/>
</dbReference>
<evidence type="ECO:0000259" key="6">
    <source>
        <dbReference type="PROSITE" id="PS51194"/>
    </source>
</evidence>
<gene>
    <name evidence="7" type="ordered locus">RHOM_13975</name>
</gene>
<keyword evidence="4" id="KW-0067">ATP-binding</keyword>
<dbReference type="GO" id="GO:0016787">
    <property type="term" value="F:hydrolase activity"/>
    <property type="evidence" value="ECO:0007669"/>
    <property type="project" value="UniProtKB-KW"/>
</dbReference>
<evidence type="ECO:0000256" key="4">
    <source>
        <dbReference type="ARBA" id="ARBA00022840"/>
    </source>
</evidence>
<dbReference type="Pfam" id="PF00270">
    <property type="entry name" value="DEAD"/>
    <property type="match status" value="1"/>
</dbReference>
<dbReference type="BioCyc" id="RHOM585394:G1H02-2774-MONOMER"/>
<dbReference type="RefSeq" id="WP_014080868.1">
    <property type="nucleotide sequence ID" value="NC_015977.1"/>
</dbReference>
<proteinExistence type="predicted"/>
<dbReference type="Gene3D" id="3.40.50.300">
    <property type="entry name" value="P-loop containing nucleotide triphosphate hydrolases"/>
    <property type="match status" value="2"/>
</dbReference>
<sequence length="1079" mass="123101">MEYIKSIINSIEKVFDVSEENISSLTVMLADIETSHLYNKFSAKEQSKKYLNSDLLSKANLLNALLEIVLENPNMDLIESDKRKELLVGLCGTVASLYEQVLDQINDNECWENMSYLVMYSMLSYMADRQTMSDLAIKEYNVKFTKMMSLYNEFPTMQKLEYDTYYLIVLLMSNIKNYDGLTQLNSYIKRANDNLNEAQREELSKAELDIPVGLKIASYGNIIYLTMVLKEYLFSGEIDSSENQDIYSVIDMYSYNAFHLLDNESIDLKLIGHLLRYAYERVAENSIWNIAEKSPLIRKFIEENLSNGNRYIYSLLPSQREVISDVLTPKKSIVVGMPTSAGKSLLAEMQILFSIHNYKTADFNPTVCYIVPTNALIDQVKIDLQSDFKEFNFNIETALPYYDVDEIENEILTREHIDILISTPEKLEALVRQNHPAIQNTRLVIMDEAHNLGDKSRGSKFELVLSSIKQNMKEANFLLLSPFISNAQEISEWLADSPRNADTISIEWAPTKQYIGCNLLDSKKTKSVLQFYKSPRNQLGTENVEISLNLNPQDVKEELRLDSIDNTVRLCVVLNDFIEQEGNILVLCGGRGTTLKLASYTKMYFEEKGMLPDMSCDEEIQRAIEIVKLENGENDPLIECLKFGICYHNSGLSSLVKETIEELVRNNKIKLIFATTTLAQGMNFPINTVIFDTVKLRNKGDLSNAEFWNIAGRAGRAYKDKEGYIILSYSNSQKETKSTVKRYIESDLKEVISSLNAYFTGNSTISIDYNVLKEPNNAPILNLLQYINHILNISYDYDISPKDIAKIRGILTDSYLYHSLSKQEGFINAQRKLNTFVTQYIRHVNENKKEDMAKADELGISDISYTKVKSIIGAFIHGLKENGDHEYKASEIILRTKNIERLTEIINIIAKIPEIKIDMLGQGKLDPENIAKLLMGWVNGDKVRDIAKEIKRPGQSDEDAISLCNRYLNSQMKSYMPWGINIYQAVSFDLQTENAQMLPSYIYYGVSSKEAVIVSKLGVPRFAVDNVLNILKTEYSSVDISVANYKEVKAVIEKISSQQLKIENVSGEIIKNIIKNRMK</sequence>
<dbReference type="SUPFAM" id="SSF52540">
    <property type="entry name" value="P-loop containing nucleoside triphosphate hydrolases"/>
    <property type="match status" value="1"/>
</dbReference>
<evidence type="ECO:0000313" key="8">
    <source>
        <dbReference type="Proteomes" id="UP000008178"/>
    </source>
</evidence>
<dbReference type="GO" id="GO:0004386">
    <property type="term" value="F:helicase activity"/>
    <property type="evidence" value="ECO:0007669"/>
    <property type="project" value="UniProtKB-KW"/>
</dbReference>
<dbReference type="eggNOG" id="COG1204">
    <property type="taxonomic scope" value="Bacteria"/>
</dbReference>
<feature type="domain" description="Helicase C-terminal" evidence="6">
    <location>
        <begin position="573"/>
        <end position="763"/>
    </location>
</feature>
<keyword evidence="3" id="KW-0347">Helicase</keyword>
<dbReference type="SMART" id="SM00490">
    <property type="entry name" value="HELICc"/>
    <property type="match status" value="1"/>
</dbReference>
<dbReference type="GeneID" id="93724496"/>
<dbReference type="HOGENOM" id="CLU_010962_0_0_9"/>